<evidence type="ECO:0000256" key="3">
    <source>
        <dbReference type="ARBA" id="ARBA00022989"/>
    </source>
</evidence>
<dbReference type="EMBL" id="ML121543">
    <property type="protein sequence ID" value="RPB24038.1"/>
    <property type="molecule type" value="Genomic_DNA"/>
</dbReference>
<feature type="signal peptide" evidence="7">
    <location>
        <begin position="1"/>
        <end position="23"/>
    </location>
</feature>
<feature type="region of interest" description="Disordered" evidence="5">
    <location>
        <begin position="402"/>
        <end position="430"/>
    </location>
</feature>
<gene>
    <name evidence="8" type="ORF">L211DRAFT_837936</name>
</gene>
<dbReference type="OrthoDB" id="5425651at2759"/>
<keyword evidence="4 6" id="KW-0472">Membrane</keyword>
<organism evidence="8 9">
    <name type="scientific">Terfezia boudieri ATCC MYA-4762</name>
    <dbReference type="NCBI Taxonomy" id="1051890"/>
    <lineage>
        <taxon>Eukaryota</taxon>
        <taxon>Fungi</taxon>
        <taxon>Dikarya</taxon>
        <taxon>Ascomycota</taxon>
        <taxon>Pezizomycotina</taxon>
        <taxon>Pezizomycetes</taxon>
        <taxon>Pezizales</taxon>
        <taxon>Pezizaceae</taxon>
        <taxon>Terfezia</taxon>
    </lineage>
</organism>
<evidence type="ECO:0000256" key="1">
    <source>
        <dbReference type="ARBA" id="ARBA00004167"/>
    </source>
</evidence>
<keyword evidence="9" id="KW-1185">Reference proteome</keyword>
<evidence type="ECO:0000313" key="8">
    <source>
        <dbReference type="EMBL" id="RPB24038.1"/>
    </source>
</evidence>
<dbReference type="PANTHER" id="PTHR15549:SF26">
    <property type="entry name" value="AXIAL BUDDING PATTERN PROTEIN 2-RELATED"/>
    <property type="match status" value="1"/>
</dbReference>
<name>A0A3N4LQT5_9PEZI</name>
<evidence type="ECO:0000256" key="7">
    <source>
        <dbReference type="SAM" id="SignalP"/>
    </source>
</evidence>
<keyword evidence="7" id="KW-0732">Signal</keyword>
<evidence type="ECO:0000313" key="9">
    <source>
        <dbReference type="Proteomes" id="UP000267821"/>
    </source>
</evidence>
<feature type="compositionally biased region" description="Low complexity" evidence="5">
    <location>
        <begin position="417"/>
        <end position="430"/>
    </location>
</feature>
<dbReference type="Proteomes" id="UP000267821">
    <property type="component" value="Unassembled WGS sequence"/>
</dbReference>
<evidence type="ECO:0000256" key="5">
    <source>
        <dbReference type="SAM" id="MobiDB-lite"/>
    </source>
</evidence>
<dbReference type="GO" id="GO:0016020">
    <property type="term" value="C:membrane"/>
    <property type="evidence" value="ECO:0007669"/>
    <property type="project" value="UniProtKB-SubCell"/>
</dbReference>
<dbReference type="InterPro" id="IPR051694">
    <property type="entry name" value="Immunoregulatory_rcpt-like"/>
</dbReference>
<keyword evidence="2 6" id="KW-0812">Transmembrane</keyword>
<dbReference type="CDD" id="cd12087">
    <property type="entry name" value="TM_EGFR-like"/>
    <property type="match status" value="1"/>
</dbReference>
<evidence type="ECO:0000256" key="6">
    <source>
        <dbReference type="SAM" id="Phobius"/>
    </source>
</evidence>
<accession>A0A3N4LQT5</accession>
<proteinExistence type="predicted"/>
<evidence type="ECO:0000256" key="4">
    <source>
        <dbReference type="ARBA" id="ARBA00023136"/>
    </source>
</evidence>
<sequence>MVRLLSVLFPSAGLLTLPCLINSLVVEGTNFVKRALVAEICGAANYYICSDENTCCPDGFICQGLGCVKGPDNSSNDPTTIVITVTVTASPRKKVLGTSAIAGIAVGGVIILLAAGVIIFFCLRKRKIGKEVLKAYEDPSRNMYDQVVVEGKRVSVVPVGTTQQRRQTQTNPSEAQELANMEIAAVGVKPEEQYSQQAQQYQTYQQQPQQQTYYNQNQEQIQQFTELGPGQAYTPQPQAPAVYVPSPIPLALRVGSPVNPIRADSMGLIPVAADTTDGGQQQPHQFNPAASTIQYHSITLPPPHHQNTESIPQFTSSPTSHSVSPPPQTPTPELQSAVYYQPTPSLPLRETNPLQTPEKYQSPQIYQTPEAAYQQYQQDDIPPPKNNYSQYQQYPELIPSSVSPVQQQNQYTTQGHNNNNNNNNSNWGHE</sequence>
<evidence type="ECO:0000256" key="2">
    <source>
        <dbReference type="ARBA" id="ARBA00022692"/>
    </source>
</evidence>
<feature type="transmembrane region" description="Helical" evidence="6">
    <location>
        <begin position="100"/>
        <end position="123"/>
    </location>
</feature>
<dbReference type="AlphaFoldDB" id="A0A3N4LQT5"/>
<reference evidence="8 9" key="1">
    <citation type="journal article" date="2018" name="Nat. Ecol. Evol.">
        <title>Pezizomycetes genomes reveal the molecular basis of ectomycorrhizal truffle lifestyle.</title>
        <authorList>
            <person name="Murat C."/>
            <person name="Payen T."/>
            <person name="Noel B."/>
            <person name="Kuo A."/>
            <person name="Morin E."/>
            <person name="Chen J."/>
            <person name="Kohler A."/>
            <person name="Krizsan K."/>
            <person name="Balestrini R."/>
            <person name="Da Silva C."/>
            <person name="Montanini B."/>
            <person name="Hainaut M."/>
            <person name="Levati E."/>
            <person name="Barry K.W."/>
            <person name="Belfiori B."/>
            <person name="Cichocki N."/>
            <person name="Clum A."/>
            <person name="Dockter R.B."/>
            <person name="Fauchery L."/>
            <person name="Guy J."/>
            <person name="Iotti M."/>
            <person name="Le Tacon F."/>
            <person name="Lindquist E.A."/>
            <person name="Lipzen A."/>
            <person name="Malagnac F."/>
            <person name="Mello A."/>
            <person name="Molinier V."/>
            <person name="Miyauchi S."/>
            <person name="Poulain J."/>
            <person name="Riccioni C."/>
            <person name="Rubini A."/>
            <person name="Sitrit Y."/>
            <person name="Splivallo R."/>
            <person name="Traeger S."/>
            <person name="Wang M."/>
            <person name="Zifcakova L."/>
            <person name="Wipf D."/>
            <person name="Zambonelli A."/>
            <person name="Paolocci F."/>
            <person name="Nowrousian M."/>
            <person name="Ottonello S."/>
            <person name="Baldrian P."/>
            <person name="Spatafora J.W."/>
            <person name="Henrissat B."/>
            <person name="Nagy L.G."/>
            <person name="Aury J.M."/>
            <person name="Wincker P."/>
            <person name="Grigoriev I.V."/>
            <person name="Bonfante P."/>
            <person name="Martin F.M."/>
        </authorList>
    </citation>
    <scope>NUCLEOTIDE SEQUENCE [LARGE SCALE GENOMIC DNA]</scope>
    <source>
        <strain evidence="8 9">ATCC MYA-4762</strain>
    </source>
</reference>
<comment type="subcellular location">
    <subcellularLocation>
        <location evidence="1">Membrane</location>
        <topology evidence="1">Single-pass membrane protein</topology>
    </subcellularLocation>
</comment>
<dbReference type="InParanoid" id="A0A3N4LQT5"/>
<dbReference type="PANTHER" id="PTHR15549">
    <property type="entry name" value="PAIRED IMMUNOGLOBULIN-LIKE TYPE 2 RECEPTOR"/>
    <property type="match status" value="1"/>
</dbReference>
<keyword evidence="3 6" id="KW-1133">Transmembrane helix</keyword>
<feature type="chain" id="PRO_5018163771" evidence="7">
    <location>
        <begin position="24"/>
        <end position="430"/>
    </location>
</feature>
<feature type="region of interest" description="Disordered" evidence="5">
    <location>
        <begin position="298"/>
        <end position="334"/>
    </location>
</feature>
<protein>
    <submittedName>
        <fullName evidence="8">Uncharacterized protein</fullName>
    </submittedName>
</protein>
<dbReference type="GO" id="GO:0071944">
    <property type="term" value="C:cell periphery"/>
    <property type="evidence" value="ECO:0007669"/>
    <property type="project" value="UniProtKB-ARBA"/>
</dbReference>